<evidence type="ECO:0008006" key="4">
    <source>
        <dbReference type="Google" id="ProtNLM"/>
    </source>
</evidence>
<evidence type="ECO:0000256" key="1">
    <source>
        <dbReference type="SAM" id="Phobius"/>
    </source>
</evidence>
<protein>
    <recommendedName>
        <fullName evidence="4">O-acyltransferase WSD1 C-terminal domain-containing protein</fullName>
    </recommendedName>
</protein>
<gene>
    <name evidence="2" type="primary">Contig4383.g4683</name>
    <name evidence="2" type="ORF">STYLEM_5018</name>
</gene>
<feature type="transmembrane region" description="Helical" evidence="1">
    <location>
        <begin position="13"/>
        <end position="35"/>
    </location>
</feature>
<dbReference type="InParanoid" id="A0A078A2H8"/>
<organism evidence="2 3">
    <name type="scientific">Stylonychia lemnae</name>
    <name type="common">Ciliate</name>
    <dbReference type="NCBI Taxonomy" id="5949"/>
    <lineage>
        <taxon>Eukaryota</taxon>
        <taxon>Sar</taxon>
        <taxon>Alveolata</taxon>
        <taxon>Ciliophora</taxon>
        <taxon>Intramacronucleata</taxon>
        <taxon>Spirotrichea</taxon>
        <taxon>Stichotrichia</taxon>
        <taxon>Sporadotrichida</taxon>
        <taxon>Oxytrichidae</taxon>
        <taxon>Stylonychinae</taxon>
        <taxon>Stylonychia</taxon>
    </lineage>
</organism>
<keyword evidence="3" id="KW-1185">Reference proteome</keyword>
<dbReference type="EMBL" id="CCKQ01004873">
    <property type="protein sequence ID" value="CDW76022.1"/>
    <property type="molecule type" value="Genomic_DNA"/>
</dbReference>
<keyword evidence="1" id="KW-0812">Transmembrane</keyword>
<name>A0A078A2H8_STYLE</name>
<keyword evidence="1" id="KW-0472">Membrane</keyword>
<evidence type="ECO:0000313" key="2">
    <source>
        <dbReference type="EMBL" id="CDW76022.1"/>
    </source>
</evidence>
<reference evidence="2 3" key="1">
    <citation type="submission" date="2014-06" db="EMBL/GenBank/DDBJ databases">
        <authorList>
            <person name="Swart Estienne"/>
        </authorList>
    </citation>
    <scope>NUCLEOTIDE SEQUENCE [LARGE SCALE GENOMIC DNA]</scope>
    <source>
        <strain evidence="2 3">130c</strain>
    </source>
</reference>
<proteinExistence type="predicted"/>
<evidence type="ECO:0000313" key="3">
    <source>
        <dbReference type="Proteomes" id="UP000039865"/>
    </source>
</evidence>
<dbReference type="Proteomes" id="UP000039865">
    <property type="component" value="Unassembled WGS sequence"/>
</dbReference>
<dbReference type="OrthoDB" id="900818at2759"/>
<keyword evidence="1" id="KW-1133">Transmembrane helix</keyword>
<accession>A0A078A2H8</accession>
<sequence length="480" mass="55366">MENTNNLATIGKITIFIAFVLKYGLVSGLFAFLIAEQIFHLILRILFGLRKIPDGLPVTFQKAKIQVVYTVFTQGKLKDTESVRQQILKHSQDIPELRYHTVSFLNYFYYKQFPEQEFQRQLDRSIVHIQDDFQSEQDLIDFIRLRGASSFRCDELQYRILIKKDYNSTQSAVVFVFCHGLSDGIGFLNLFSALQEQFDPSNTPLVRERSMSEQVWRYLKVLAAPYYFSMSNARFTQSASLFQKSETTQPELALSKDIMVDDLKLKICRRLKCSINDLLLAAMALALKQHQDERGLVQDFKVLELFLVVNQREAVKKRSDVKLGNQIKSTNLDIQLDALYSLKDEASVEQQIKVLLEQIQSKVLKIKSDDDLYAASVGMTMSDYLTPASSFDKTLTRAFNSRFFGWTNTNGHAKPLMIGDALSEKMGFLILGYPDQSFQITILSHNGYLKSYLYSRFNNFDPQDIMQNFDKIIETLIREK</sequence>
<dbReference type="AlphaFoldDB" id="A0A078A2H8"/>